<sequence>MLGTIDQGTLRLIIYSNEFFGIKALRILRSGIIQACVVFTSDSSIKFSTLKMLNTKVLFLMALLAITMYTVEAECCSGRFGDNKCADGTFGNPCCAYGFCDLQCCGCNGQCRKPNPGSKSFFWEKMESNETNPLQ</sequence>
<dbReference type="Proteomes" id="UP000708208">
    <property type="component" value="Unassembled WGS sequence"/>
</dbReference>
<comment type="caution">
    <text evidence="1">The sequence shown here is derived from an EMBL/GenBank/DDBJ whole genome shotgun (WGS) entry which is preliminary data.</text>
</comment>
<gene>
    <name evidence="1" type="ORF">AFUS01_LOCUS23178</name>
</gene>
<protein>
    <submittedName>
        <fullName evidence="1">Uncharacterized protein</fullName>
    </submittedName>
</protein>
<name>A0A8J2P1C7_9HEXA</name>
<dbReference type="AlphaFoldDB" id="A0A8J2P1C7"/>
<accession>A0A8J2P1C7</accession>
<evidence type="ECO:0000313" key="2">
    <source>
        <dbReference type="Proteomes" id="UP000708208"/>
    </source>
</evidence>
<keyword evidence="2" id="KW-1185">Reference proteome</keyword>
<proteinExistence type="predicted"/>
<organism evidence="1 2">
    <name type="scientific">Allacma fusca</name>
    <dbReference type="NCBI Taxonomy" id="39272"/>
    <lineage>
        <taxon>Eukaryota</taxon>
        <taxon>Metazoa</taxon>
        <taxon>Ecdysozoa</taxon>
        <taxon>Arthropoda</taxon>
        <taxon>Hexapoda</taxon>
        <taxon>Collembola</taxon>
        <taxon>Symphypleona</taxon>
        <taxon>Sminthuridae</taxon>
        <taxon>Allacma</taxon>
    </lineage>
</organism>
<evidence type="ECO:0000313" key="1">
    <source>
        <dbReference type="EMBL" id="CAG7734808.1"/>
    </source>
</evidence>
<reference evidence="1" key="1">
    <citation type="submission" date="2021-06" db="EMBL/GenBank/DDBJ databases">
        <authorList>
            <person name="Hodson N. C."/>
            <person name="Mongue J. A."/>
            <person name="Jaron S. K."/>
        </authorList>
    </citation>
    <scope>NUCLEOTIDE SEQUENCE</scope>
</reference>
<dbReference type="EMBL" id="CAJVCH010276814">
    <property type="protein sequence ID" value="CAG7734808.1"/>
    <property type="molecule type" value="Genomic_DNA"/>
</dbReference>